<feature type="domain" description="Helix-hairpin-helix DNA-binding motif class 1" evidence="2">
    <location>
        <begin position="213"/>
        <end position="232"/>
    </location>
</feature>
<dbReference type="InterPro" id="IPR019554">
    <property type="entry name" value="Soluble_ligand-bd"/>
</dbReference>
<evidence type="ECO:0000313" key="4">
    <source>
        <dbReference type="Proteomes" id="UP000823927"/>
    </source>
</evidence>
<reference evidence="3" key="1">
    <citation type="submission" date="2020-10" db="EMBL/GenBank/DDBJ databases">
        <authorList>
            <person name="Gilroy R."/>
        </authorList>
    </citation>
    <scope>NUCLEOTIDE SEQUENCE</scope>
    <source>
        <strain evidence="3">CHK178-757</strain>
    </source>
</reference>
<dbReference type="Pfam" id="PF12836">
    <property type="entry name" value="HHH_3"/>
    <property type="match status" value="1"/>
</dbReference>
<feature type="region of interest" description="Disordered" evidence="1">
    <location>
        <begin position="55"/>
        <end position="82"/>
    </location>
</feature>
<comment type="caution">
    <text evidence="3">The sequence shown here is derived from an EMBL/GenBank/DDBJ whole genome shotgun (WGS) entry which is preliminary data.</text>
</comment>
<reference evidence="3" key="2">
    <citation type="journal article" date="2021" name="PeerJ">
        <title>Extensive microbial diversity within the chicken gut microbiome revealed by metagenomics and culture.</title>
        <authorList>
            <person name="Gilroy R."/>
            <person name="Ravi A."/>
            <person name="Getino M."/>
            <person name="Pursley I."/>
            <person name="Horton D.L."/>
            <person name="Alikhan N.F."/>
            <person name="Baker D."/>
            <person name="Gharbi K."/>
            <person name="Hall N."/>
            <person name="Watson M."/>
            <person name="Adriaenssens E.M."/>
            <person name="Foster-Nyarko E."/>
            <person name="Jarju S."/>
            <person name="Secka A."/>
            <person name="Antonio M."/>
            <person name="Oren A."/>
            <person name="Chaudhuri R.R."/>
            <person name="La Ragione R."/>
            <person name="Hildebrand F."/>
            <person name="Pallen M.J."/>
        </authorList>
    </citation>
    <scope>NUCLEOTIDE SEQUENCE</scope>
    <source>
        <strain evidence="3">CHK178-757</strain>
    </source>
</reference>
<evidence type="ECO:0000313" key="3">
    <source>
        <dbReference type="EMBL" id="HIS47372.1"/>
    </source>
</evidence>
<dbReference type="InterPro" id="IPR004509">
    <property type="entry name" value="Competence_ComEA_HhH"/>
</dbReference>
<feature type="domain" description="Helix-hairpin-helix DNA-binding motif class 1" evidence="2">
    <location>
        <begin position="183"/>
        <end position="202"/>
    </location>
</feature>
<accession>A0A9D1F591</accession>
<dbReference type="SUPFAM" id="SSF47781">
    <property type="entry name" value="RuvA domain 2-like"/>
    <property type="match status" value="1"/>
</dbReference>
<dbReference type="InterPro" id="IPR003583">
    <property type="entry name" value="Hlx-hairpin-Hlx_DNA-bd_motif"/>
</dbReference>
<dbReference type="NCBIfam" id="TIGR00426">
    <property type="entry name" value="competence protein ComEA helix-hairpin-helix repeat region"/>
    <property type="match status" value="1"/>
</dbReference>
<dbReference type="AlphaFoldDB" id="A0A9D1F591"/>
<evidence type="ECO:0000259" key="2">
    <source>
        <dbReference type="SMART" id="SM00278"/>
    </source>
</evidence>
<proteinExistence type="predicted"/>
<feature type="compositionally biased region" description="Polar residues" evidence="1">
    <location>
        <begin position="71"/>
        <end position="82"/>
    </location>
</feature>
<dbReference type="InterPro" id="IPR051675">
    <property type="entry name" value="Endo/Exo/Phosphatase_dom_1"/>
</dbReference>
<gene>
    <name evidence="3" type="ORF">IAB46_07430</name>
</gene>
<dbReference type="PANTHER" id="PTHR21180">
    <property type="entry name" value="ENDONUCLEASE/EXONUCLEASE/PHOSPHATASE FAMILY DOMAIN-CONTAINING PROTEIN 1"/>
    <property type="match status" value="1"/>
</dbReference>
<dbReference type="GO" id="GO:0015628">
    <property type="term" value="P:protein secretion by the type II secretion system"/>
    <property type="evidence" value="ECO:0007669"/>
    <property type="project" value="TreeGrafter"/>
</dbReference>
<evidence type="ECO:0000256" key="1">
    <source>
        <dbReference type="SAM" id="MobiDB-lite"/>
    </source>
</evidence>
<dbReference type="GO" id="GO:0015627">
    <property type="term" value="C:type II protein secretion system complex"/>
    <property type="evidence" value="ECO:0007669"/>
    <property type="project" value="TreeGrafter"/>
</dbReference>
<dbReference type="GO" id="GO:0006281">
    <property type="term" value="P:DNA repair"/>
    <property type="evidence" value="ECO:0007669"/>
    <property type="project" value="InterPro"/>
</dbReference>
<organism evidence="3 4">
    <name type="scientific">Candidatus Scybalocola faecigallinarum</name>
    <dbReference type="NCBI Taxonomy" id="2840941"/>
    <lineage>
        <taxon>Bacteria</taxon>
        <taxon>Bacillati</taxon>
        <taxon>Bacillota</taxon>
        <taxon>Clostridia</taxon>
        <taxon>Lachnospirales</taxon>
        <taxon>Lachnospiraceae</taxon>
        <taxon>Lachnospiraceae incertae sedis</taxon>
        <taxon>Candidatus Scybalocola (ex Gilroy et al. 2021)</taxon>
    </lineage>
</organism>
<protein>
    <submittedName>
        <fullName evidence="3">Helix-hairpin-helix domain-containing protein</fullName>
    </submittedName>
</protein>
<dbReference type="GO" id="GO:0003677">
    <property type="term" value="F:DNA binding"/>
    <property type="evidence" value="ECO:0007669"/>
    <property type="project" value="InterPro"/>
</dbReference>
<dbReference type="Proteomes" id="UP000823927">
    <property type="component" value="Unassembled WGS sequence"/>
</dbReference>
<dbReference type="Gene3D" id="1.10.150.280">
    <property type="entry name" value="AF1531-like domain"/>
    <property type="match status" value="1"/>
</dbReference>
<sequence>MLKLSSKQKKWVMRLMAVFFAIVCGLAYHAGCSRASEEPLAGLETIAPLDDGGAFQSQSSYESGTEDESQAFASQNGSGSSPQESVCEEIYVYVCGYVQSPGVYALGPGARIYEAIEAAGGMAEEADASYVNLAQVAEDQMQIYIPSLEETASGTFARDTAGTDGSMEEGGQAMVNINTASADQLDALPGIGPSKAEDIINYREEHGGFSSVEELMDIPGIKSGIFDQIKDLVTVD</sequence>
<dbReference type="SMART" id="SM00278">
    <property type="entry name" value="HhH1"/>
    <property type="match status" value="2"/>
</dbReference>
<dbReference type="Gene3D" id="3.10.560.10">
    <property type="entry name" value="Outer membrane lipoprotein wza domain like"/>
    <property type="match status" value="1"/>
</dbReference>
<dbReference type="EMBL" id="DVIT01000027">
    <property type="protein sequence ID" value="HIS47372.1"/>
    <property type="molecule type" value="Genomic_DNA"/>
</dbReference>
<dbReference type="InterPro" id="IPR010994">
    <property type="entry name" value="RuvA_2-like"/>
</dbReference>
<dbReference type="PANTHER" id="PTHR21180:SF32">
    <property type="entry name" value="ENDONUCLEASE_EXONUCLEASE_PHOSPHATASE FAMILY DOMAIN-CONTAINING PROTEIN 1"/>
    <property type="match status" value="1"/>
</dbReference>
<name>A0A9D1F591_9FIRM</name>
<dbReference type="Pfam" id="PF10531">
    <property type="entry name" value="SLBB"/>
    <property type="match status" value="1"/>
</dbReference>